<keyword evidence="2" id="KW-1133">Transmembrane helix</keyword>
<gene>
    <name evidence="3" type="ORF">T440DRAFT_463170</name>
</gene>
<feature type="transmembrane region" description="Helical" evidence="2">
    <location>
        <begin position="42"/>
        <end position="64"/>
    </location>
</feature>
<dbReference type="Proteomes" id="UP000799423">
    <property type="component" value="Unassembled WGS sequence"/>
</dbReference>
<keyword evidence="4" id="KW-1185">Reference proteome</keyword>
<keyword evidence="2" id="KW-0812">Transmembrane</keyword>
<dbReference type="EMBL" id="MU006288">
    <property type="protein sequence ID" value="KAF2856966.1"/>
    <property type="molecule type" value="Genomic_DNA"/>
</dbReference>
<proteinExistence type="predicted"/>
<sequence>MAPLTSIHKNLPSPLSAILTNIHKRSSSCAYYDSSCSDTHRLIVLIIILFVGFVVSLIFTLVYFRNRKRRIIRERQARAARDAMNLRKENEAFQGLAWQSPPPYMPRRPESAARVWR</sequence>
<accession>A0A6A7BNG9</accession>
<protein>
    <submittedName>
        <fullName evidence="3">Uncharacterized protein</fullName>
    </submittedName>
</protein>
<keyword evidence="2" id="KW-0472">Membrane</keyword>
<evidence type="ECO:0000313" key="3">
    <source>
        <dbReference type="EMBL" id="KAF2856966.1"/>
    </source>
</evidence>
<feature type="region of interest" description="Disordered" evidence="1">
    <location>
        <begin position="97"/>
        <end position="117"/>
    </location>
</feature>
<organism evidence="3 4">
    <name type="scientific">Plenodomus tracheiphilus IPT5</name>
    <dbReference type="NCBI Taxonomy" id="1408161"/>
    <lineage>
        <taxon>Eukaryota</taxon>
        <taxon>Fungi</taxon>
        <taxon>Dikarya</taxon>
        <taxon>Ascomycota</taxon>
        <taxon>Pezizomycotina</taxon>
        <taxon>Dothideomycetes</taxon>
        <taxon>Pleosporomycetidae</taxon>
        <taxon>Pleosporales</taxon>
        <taxon>Pleosporineae</taxon>
        <taxon>Leptosphaeriaceae</taxon>
        <taxon>Plenodomus</taxon>
    </lineage>
</organism>
<name>A0A6A7BNG9_9PLEO</name>
<evidence type="ECO:0000256" key="2">
    <source>
        <dbReference type="SAM" id="Phobius"/>
    </source>
</evidence>
<dbReference type="OrthoDB" id="3793323at2759"/>
<dbReference type="AlphaFoldDB" id="A0A6A7BNG9"/>
<reference evidence="3" key="1">
    <citation type="submission" date="2020-01" db="EMBL/GenBank/DDBJ databases">
        <authorList>
            <consortium name="DOE Joint Genome Institute"/>
            <person name="Haridas S."/>
            <person name="Albert R."/>
            <person name="Binder M."/>
            <person name="Bloem J."/>
            <person name="Labutti K."/>
            <person name="Salamov A."/>
            <person name="Andreopoulos B."/>
            <person name="Baker S.E."/>
            <person name="Barry K."/>
            <person name="Bills G."/>
            <person name="Bluhm B.H."/>
            <person name="Cannon C."/>
            <person name="Castanera R."/>
            <person name="Culley D.E."/>
            <person name="Daum C."/>
            <person name="Ezra D."/>
            <person name="Gonzalez J.B."/>
            <person name="Henrissat B."/>
            <person name="Kuo A."/>
            <person name="Liang C."/>
            <person name="Lipzen A."/>
            <person name="Lutzoni F."/>
            <person name="Magnuson J."/>
            <person name="Mondo S."/>
            <person name="Nolan M."/>
            <person name="Ohm R."/>
            <person name="Pangilinan J."/>
            <person name="Park H.-J."/>
            <person name="Ramirez L."/>
            <person name="Alfaro M."/>
            <person name="Sun H."/>
            <person name="Tritt A."/>
            <person name="Yoshinaga Y."/>
            <person name="Zwiers L.-H."/>
            <person name="Turgeon B.G."/>
            <person name="Goodwin S.B."/>
            <person name="Spatafora J.W."/>
            <person name="Crous P.W."/>
            <person name="Grigoriev I.V."/>
        </authorList>
    </citation>
    <scope>NUCLEOTIDE SEQUENCE</scope>
    <source>
        <strain evidence="3">IPT5</strain>
    </source>
</reference>
<evidence type="ECO:0000256" key="1">
    <source>
        <dbReference type="SAM" id="MobiDB-lite"/>
    </source>
</evidence>
<evidence type="ECO:0000313" key="4">
    <source>
        <dbReference type="Proteomes" id="UP000799423"/>
    </source>
</evidence>